<keyword evidence="3" id="KW-1185">Reference proteome</keyword>
<dbReference type="Proteomes" id="UP001215280">
    <property type="component" value="Unassembled WGS sequence"/>
</dbReference>
<protein>
    <submittedName>
        <fullName evidence="2">Uncharacterized protein</fullName>
    </submittedName>
</protein>
<evidence type="ECO:0000313" key="3">
    <source>
        <dbReference type="Proteomes" id="UP001215280"/>
    </source>
</evidence>
<feature type="compositionally biased region" description="Low complexity" evidence="1">
    <location>
        <begin position="78"/>
        <end position="98"/>
    </location>
</feature>
<comment type="caution">
    <text evidence="2">The sequence shown here is derived from an EMBL/GenBank/DDBJ whole genome shotgun (WGS) entry which is preliminary data.</text>
</comment>
<sequence>MLPTIIRHDSPYSQAQPPPAPVVMLFSATDLHLPTLPALIIHEDLYMKAEPAASTPDTKRKSSKVVTFTGATVARVVHSQPRSSAPPASSHRAPTPSTQWRPTPVCDRSLSPLSSVGSEDESEASLGDKIAAPIALSRQTIKKHSEWIESDEQTKKITAYIKKLADSMLDKTQAFTNQNDNKVKQLYRQTNKEFPCMQRYQDNWATKCILQAHLKIKASAAKNHAKNKILHTLSDQVGASEQRIRFEETLDKSEKFCWYGIEPDTRFDSGKPLNKTTSSDTSRKKEEERWRVTVAVKTTSTDTSRKKKPVAVAALYVGVIHQYERLVHRVSAHLITTPCMVATDVFWTKVDTRVYPEAYACLSGKKLPDLAEKNGLDPFQFLNGTDDDAIRSILRRQWEDNEEDLWGGPSSFDHDLPHILNDIKTYSCKGWPLAPTLAPSVTVFGEYGNYLNNLAYILFKAVATGIDIITVDGTVMTLLSAKHGIWKHIMGDILEDDFWVNQPSQGETLTSWGPVVAENVWVLLDGQKATDGNYTSFIKRCQSNFFVIYASSPNKERTAWIGDHISFRLIMQPPLWKELVAAFCHITVRTVKKFDASMKEEMMLAFPQLRENFATFGPQARVLSKALFVSGGFKDIQTGLIQQAVAQLNPTQLLPEYAENVPHTLFRVVRCPRTSEIPQLDNNGLDRYWFKPPTLEIQSPPIRQLLLADTRKTILKIMEQYTLQHNIKYSGSRPELIGGLWQDISLKVICGAYKYSGPLVLKETNFIVFTSKDKQLGADGMDAPAHTFYRVTCKEWIRKQKEKQKEKQEKKEKKSTTKQKR</sequence>
<dbReference type="AlphaFoldDB" id="A0AAD7J279"/>
<feature type="region of interest" description="Disordered" evidence="1">
    <location>
        <begin position="76"/>
        <end position="125"/>
    </location>
</feature>
<evidence type="ECO:0000256" key="1">
    <source>
        <dbReference type="SAM" id="MobiDB-lite"/>
    </source>
</evidence>
<gene>
    <name evidence="2" type="ORF">DFH07DRAFT_773397</name>
</gene>
<reference evidence="2" key="1">
    <citation type="submission" date="2023-03" db="EMBL/GenBank/DDBJ databases">
        <title>Massive genome expansion in bonnet fungi (Mycena s.s.) driven by repeated elements and novel gene families across ecological guilds.</title>
        <authorList>
            <consortium name="Lawrence Berkeley National Laboratory"/>
            <person name="Harder C.B."/>
            <person name="Miyauchi S."/>
            <person name="Viragh M."/>
            <person name="Kuo A."/>
            <person name="Thoen E."/>
            <person name="Andreopoulos B."/>
            <person name="Lu D."/>
            <person name="Skrede I."/>
            <person name="Drula E."/>
            <person name="Henrissat B."/>
            <person name="Morin E."/>
            <person name="Kohler A."/>
            <person name="Barry K."/>
            <person name="LaButti K."/>
            <person name="Morin E."/>
            <person name="Salamov A."/>
            <person name="Lipzen A."/>
            <person name="Mereny Z."/>
            <person name="Hegedus B."/>
            <person name="Baldrian P."/>
            <person name="Stursova M."/>
            <person name="Weitz H."/>
            <person name="Taylor A."/>
            <person name="Grigoriev I.V."/>
            <person name="Nagy L.G."/>
            <person name="Martin F."/>
            <person name="Kauserud H."/>
        </authorList>
    </citation>
    <scope>NUCLEOTIDE SEQUENCE</scope>
    <source>
        <strain evidence="2">CBHHK188m</strain>
    </source>
</reference>
<proteinExistence type="predicted"/>
<feature type="compositionally biased region" description="Basic and acidic residues" evidence="1">
    <location>
        <begin position="800"/>
        <end position="815"/>
    </location>
</feature>
<feature type="region of interest" description="Disordered" evidence="1">
    <location>
        <begin position="800"/>
        <end position="821"/>
    </location>
</feature>
<organism evidence="2 3">
    <name type="scientific">Mycena maculata</name>
    <dbReference type="NCBI Taxonomy" id="230809"/>
    <lineage>
        <taxon>Eukaryota</taxon>
        <taxon>Fungi</taxon>
        <taxon>Dikarya</taxon>
        <taxon>Basidiomycota</taxon>
        <taxon>Agaricomycotina</taxon>
        <taxon>Agaricomycetes</taxon>
        <taxon>Agaricomycetidae</taxon>
        <taxon>Agaricales</taxon>
        <taxon>Marasmiineae</taxon>
        <taxon>Mycenaceae</taxon>
        <taxon>Mycena</taxon>
    </lineage>
</organism>
<accession>A0AAD7J279</accession>
<evidence type="ECO:0000313" key="2">
    <source>
        <dbReference type="EMBL" id="KAJ7755279.1"/>
    </source>
</evidence>
<name>A0AAD7J279_9AGAR</name>
<dbReference type="EMBL" id="JARJLG010000064">
    <property type="protein sequence ID" value="KAJ7755279.1"/>
    <property type="molecule type" value="Genomic_DNA"/>
</dbReference>